<reference evidence="1" key="1">
    <citation type="submission" date="2014-09" db="EMBL/GenBank/DDBJ databases">
        <authorList>
            <person name="Magalhaes I.L.F."/>
            <person name="Oliveira U."/>
            <person name="Santos F.R."/>
            <person name="Vidigal T.H.D.A."/>
            <person name="Brescovit A.D."/>
            <person name="Santos A.J."/>
        </authorList>
    </citation>
    <scope>NUCLEOTIDE SEQUENCE</scope>
    <source>
        <tissue evidence="1">Shoot tissue taken approximately 20 cm above the soil surface</tissue>
    </source>
</reference>
<dbReference type="EMBL" id="GBRH01162221">
    <property type="protein sequence ID" value="JAE35675.1"/>
    <property type="molecule type" value="Transcribed_RNA"/>
</dbReference>
<sequence length="76" mass="8366">MLPFNSAAAGVNRFFRIDKLSIHRPSDGSNISTSEKTVDPSPPPIAYILSFNVAPARLPFSCFKRGHVIHSFLPLL</sequence>
<proteinExistence type="predicted"/>
<name>A0A0A9HEV1_ARUDO</name>
<accession>A0A0A9HEV1</accession>
<protein>
    <submittedName>
        <fullName evidence="1">Uncharacterized protein</fullName>
    </submittedName>
</protein>
<organism evidence="1">
    <name type="scientific">Arundo donax</name>
    <name type="common">Giant reed</name>
    <name type="synonym">Donax arundinaceus</name>
    <dbReference type="NCBI Taxonomy" id="35708"/>
    <lineage>
        <taxon>Eukaryota</taxon>
        <taxon>Viridiplantae</taxon>
        <taxon>Streptophyta</taxon>
        <taxon>Embryophyta</taxon>
        <taxon>Tracheophyta</taxon>
        <taxon>Spermatophyta</taxon>
        <taxon>Magnoliopsida</taxon>
        <taxon>Liliopsida</taxon>
        <taxon>Poales</taxon>
        <taxon>Poaceae</taxon>
        <taxon>PACMAD clade</taxon>
        <taxon>Arundinoideae</taxon>
        <taxon>Arundineae</taxon>
        <taxon>Arundo</taxon>
    </lineage>
</organism>
<evidence type="ECO:0000313" key="1">
    <source>
        <dbReference type="EMBL" id="JAE35675.1"/>
    </source>
</evidence>
<dbReference type="AlphaFoldDB" id="A0A0A9HEV1"/>
<reference evidence="1" key="2">
    <citation type="journal article" date="2015" name="Data Brief">
        <title>Shoot transcriptome of the giant reed, Arundo donax.</title>
        <authorList>
            <person name="Barrero R.A."/>
            <person name="Guerrero F.D."/>
            <person name="Moolhuijzen P."/>
            <person name="Goolsby J.A."/>
            <person name="Tidwell J."/>
            <person name="Bellgard S.E."/>
            <person name="Bellgard M.I."/>
        </authorList>
    </citation>
    <scope>NUCLEOTIDE SEQUENCE</scope>
    <source>
        <tissue evidence="1">Shoot tissue taken approximately 20 cm above the soil surface</tissue>
    </source>
</reference>